<reference evidence="2" key="1">
    <citation type="submission" date="2020-10" db="EMBL/GenBank/DDBJ databases">
        <title>Genome Sequence of Monilinia vaccinii-corymbosi Sheds Light on Mummy Berry Disease Infection of Blueberry and Mating Type.</title>
        <authorList>
            <person name="Yow A.G."/>
            <person name="Zhang Y."/>
            <person name="Bansal K."/>
            <person name="Eacker S.M."/>
            <person name="Sullivan S."/>
            <person name="Liachko I."/>
            <person name="Cubeta M.A."/>
            <person name="Rollins J.A."/>
            <person name="Ashrafi H."/>
        </authorList>
    </citation>
    <scope>NUCLEOTIDE SEQUENCE</scope>
    <source>
        <strain evidence="2">RL-1</strain>
    </source>
</reference>
<gene>
    <name evidence="2" type="ORF">DSL72_004624</name>
</gene>
<feature type="compositionally biased region" description="Polar residues" evidence="1">
    <location>
        <begin position="547"/>
        <end position="557"/>
    </location>
</feature>
<organism evidence="2 3">
    <name type="scientific">Monilinia vaccinii-corymbosi</name>
    <dbReference type="NCBI Taxonomy" id="61207"/>
    <lineage>
        <taxon>Eukaryota</taxon>
        <taxon>Fungi</taxon>
        <taxon>Dikarya</taxon>
        <taxon>Ascomycota</taxon>
        <taxon>Pezizomycotina</taxon>
        <taxon>Leotiomycetes</taxon>
        <taxon>Helotiales</taxon>
        <taxon>Sclerotiniaceae</taxon>
        <taxon>Monilinia</taxon>
    </lineage>
</organism>
<keyword evidence="3" id="KW-1185">Reference proteome</keyword>
<feature type="compositionally biased region" description="Polar residues" evidence="1">
    <location>
        <begin position="257"/>
        <end position="266"/>
    </location>
</feature>
<feature type="compositionally biased region" description="Basic and acidic residues" evidence="1">
    <location>
        <begin position="803"/>
        <end position="815"/>
    </location>
</feature>
<feature type="compositionally biased region" description="Low complexity" evidence="1">
    <location>
        <begin position="711"/>
        <end position="723"/>
    </location>
</feature>
<feature type="compositionally biased region" description="Low complexity" evidence="1">
    <location>
        <begin position="51"/>
        <end position="62"/>
    </location>
</feature>
<feature type="compositionally biased region" description="Low complexity" evidence="1">
    <location>
        <begin position="634"/>
        <end position="653"/>
    </location>
</feature>
<feature type="compositionally biased region" description="Polar residues" evidence="1">
    <location>
        <begin position="568"/>
        <end position="591"/>
    </location>
</feature>
<dbReference type="EMBL" id="CP063405">
    <property type="protein sequence ID" value="QSZ30104.1"/>
    <property type="molecule type" value="Genomic_DNA"/>
</dbReference>
<feature type="compositionally biased region" description="Basic and acidic residues" evidence="1">
    <location>
        <begin position="19"/>
        <end position="28"/>
    </location>
</feature>
<dbReference type="AlphaFoldDB" id="A0A8A3P2P4"/>
<feature type="compositionally biased region" description="Polar residues" evidence="1">
    <location>
        <begin position="781"/>
        <end position="792"/>
    </location>
</feature>
<feature type="region of interest" description="Disordered" evidence="1">
    <location>
        <begin position="1"/>
        <end position="88"/>
    </location>
</feature>
<name>A0A8A3P2P4_9HELO</name>
<feature type="compositionally biased region" description="Basic and acidic residues" evidence="1">
    <location>
        <begin position="182"/>
        <end position="195"/>
    </location>
</feature>
<protein>
    <submittedName>
        <fullName evidence="2">Uncharacterized protein</fullName>
    </submittedName>
</protein>
<proteinExistence type="predicted"/>
<dbReference type="Proteomes" id="UP000672032">
    <property type="component" value="Chromosome 1"/>
</dbReference>
<evidence type="ECO:0000313" key="3">
    <source>
        <dbReference type="Proteomes" id="UP000672032"/>
    </source>
</evidence>
<dbReference type="OrthoDB" id="3557584at2759"/>
<sequence>MAPKKDRTILPSRARLPRAAKDEPKKSPELIPKTTPKTIRKSPSRPKKAASSKISTSKAGSADGVKGKAKEAEIATPAVPSAALNNETIRQEAIYPNPFSTDSSRRSTAAWLSQWDSTKSPGLLFPESERGLVNGTPKSKSPSPAKSDHEQACSTSNKRHVAIPSPSAKDRGEKTSQIFDANKQHRLDSLTEGRFPDPTYPRASISGGTEPSSGFSAAMGFRYSPGFGGPHGFNPSPRSQFGLDVRRKSSAMFGTGDPSSSEQTKPTDPIDPSADAVLSSRIDGVDAGPSSSKNLSTIPDPLFSEYLRNISTDWDNYYRVTGQDYGGYLGYQGYQPFHRPFGPHGSLFGPGNPQYYNHEMQNSLNHSSWTAPQLPGVSSTLELPLIPNFSSTPQGIEYQGSSQPEQTAQTSAVENTSVAENLEPLGIKESRMTREKTMFVPGGKVIKTTTTVFTPTDEEKGKGRDTETPEDKVGIVIVDKEGNVDVESGDWLAGFNRIEGWEVEALLHRSKRWWPPKDRNGVNKKGVAKKPILKKATPLKKAAAPSRNPTSPKSQAISTTSTTLTSTDITPNSPKLGSTQNPQSPRVNSNLDFIPFDFPDDGNLRSTRSRATRISKPISQPLKRGTASRANPVKKAIISPPKKAPKATPSKTKAATHKTVKFSSAPAVSLQVTSPPPVENSSADSRSLIIADKSERATDAPTSIKPKNSKSKALAKSSTPKSTPAKMPAKETKKTSPSKSKPAASTSKPKAQPQSDIHKAKKTRRNVPKPGTTHPFEDFASSISDLETQVQRQLHLADQASKNMERRRGKDAEQAAKDFEALVGFVEKGRKELDKRRNSLDS</sequence>
<feature type="compositionally biased region" description="Low complexity" evidence="1">
    <location>
        <begin position="735"/>
        <end position="751"/>
    </location>
</feature>
<evidence type="ECO:0000313" key="2">
    <source>
        <dbReference type="EMBL" id="QSZ30104.1"/>
    </source>
</evidence>
<feature type="region of interest" description="Disordered" evidence="1">
    <location>
        <begin position="116"/>
        <end position="211"/>
    </location>
</feature>
<accession>A0A8A3P2P4</accession>
<evidence type="ECO:0000256" key="1">
    <source>
        <dbReference type="SAM" id="MobiDB-lite"/>
    </source>
</evidence>
<feature type="compositionally biased region" description="Low complexity" evidence="1">
    <location>
        <begin position="558"/>
        <end position="567"/>
    </location>
</feature>
<feature type="region of interest" description="Disordered" evidence="1">
    <location>
        <begin position="250"/>
        <end position="274"/>
    </location>
</feature>
<feature type="compositionally biased region" description="Basic residues" evidence="1">
    <location>
        <begin position="38"/>
        <end position="50"/>
    </location>
</feature>
<feature type="region of interest" description="Disordered" evidence="1">
    <location>
        <begin position="513"/>
        <end position="815"/>
    </location>
</feature>
<feature type="compositionally biased region" description="Low complexity" evidence="1">
    <location>
        <begin position="534"/>
        <end position="545"/>
    </location>
</feature>